<dbReference type="OrthoDB" id="6058064at2"/>
<sequence length="161" mass="17757">MTISNHITLADVHRMPVGEIAALPADQLALLKSAADEQLTQAKSVADWLDGAISLKYADRAQDTRQEAGKDTGTIRFEDDGVTVIAELPKRIDWDQALLAQIAENIASAGEDPAEFIETKLSVSERKYGALPESWRKGFEPARTVRTGKPKFRLVLNEEVR</sequence>
<reference evidence="1 2" key="1">
    <citation type="submission" date="2016-10" db="EMBL/GenBank/DDBJ databases">
        <authorList>
            <person name="de Groot N.N."/>
        </authorList>
    </citation>
    <scope>NUCLEOTIDE SEQUENCE [LARGE SCALE GENOMIC DNA]</scope>
    <source>
        <strain evidence="1 2">DSM 19548</strain>
    </source>
</reference>
<name>A0A1I1F7N6_9RHOB</name>
<protein>
    <submittedName>
        <fullName evidence="1">Uncharacterized protein</fullName>
    </submittedName>
</protein>
<evidence type="ECO:0000313" key="1">
    <source>
        <dbReference type="EMBL" id="SFB94972.1"/>
    </source>
</evidence>
<dbReference type="Proteomes" id="UP000198728">
    <property type="component" value="Unassembled WGS sequence"/>
</dbReference>
<evidence type="ECO:0000313" key="2">
    <source>
        <dbReference type="Proteomes" id="UP000198728"/>
    </source>
</evidence>
<organism evidence="1 2">
    <name type="scientific">Tropicimonas isoalkanivorans</name>
    <dbReference type="NCBI Taxonomy" id="441112"/>
    <lineage>
        <taxon>Bacteria</taxon>
        <taxon>Pseudomonadati</taxon>
        <taxon>Pseudomonadota</taxon>
        <taxon>Alphaproteobacteria</taxon>
        <taxon>Rhodobacterales</taxon>
        <taxon>Roseobacteraceae</taxon>
        <taxon>Tropicimonas</taxon>
    </lineage>
</organism>
<dbReference type="STRING" id="441112.SAMN04488094_10233"/>
<keyword evidence="2" id="KW-1185">Reference proteome</keyword>
<dbReference type="AlphaFoldDB" id="A0A1I1F7N6"/>
<gene>
    <name evidence="1" type="ORF">SAMN04488094_10233</name>
</gene>
<dbReference type="EMBL" id="FOLG01000002">
    <property type="protein sequence ID" value="SFB94972.1"/>
    <property type="molecule type" value="Genomic_DNA"/>
</dbReference>
<dbReference type="RefSeq" id="WP_093359446.1">
    <property type="nucleotide sequence ID" value="NZ_FOLG01000002.1"/>
</dbReference>
<accession>A0A1I1F7N6</accession>
<proteinExistence type="predicted"/>